<dbReference type="InterPro" id="IPR013976">
    <property type="entry name" value="HDOD"/>
</dbReference>
<dbReference type="InterPro" id="IPR029016">
    <property type="entry name" value="GAF-like_dom_sf"/>
</dbReference>
<dbReference type="Gene3D" id="1.10.3210.10">
    <property type="entry name" value="Hypothetical protein af1432"/>
    <property type="match status" value="1"/>
</dbReference>
<comment type="caution">
    <text evidence="2">The sequence shown here is derived from an EMBL/GenBank/DDBJ whole genome shotgun (WGS) entry which is preliminary data.</text>
</comment>
<proteinExistence type="predicted"/>
<dbReference type="PROSITE" id="PS51833">
    <property type="entry name" value="HDOD"/>
    <property type="match status" value="1"/>
</dbReference>
<accession>A0A0F9XDV1</accession>
<name>A0A0F9XDV1_9ZZZZ</name>
<organism evidence="2">
    <name type="scientific">marine sediment metagenome</name>
    <dbReference type="NCBI Taxonomy" id="412755"/>
    <lineage>
        <taxon>unclassified sequences</taxon>
        <taxon>metagenomes</taxon>
        <taxon>ecological metagenomes</taxon>
    </lineage>
</organism>
<dbReference type="Gene3D" id="3.30.450.40">
    <property type="match status" value="1"/>
</dbReference>
<evidence type="ECO:0000313" key="2">
    <source>
        <dbReference type="EMBL" id="KKN89948.1"/>
    </source>
</evidence>
<evidence type="ECO:0000259" key="1">
    <source>
        <dbReference type="PROSITE" id="PS51833"/>
    </source>
</evidence>
<dbReference type="SUPFAM" id="SSF109604">
    <property type="entry name" value="HD-domain/PDEase-like"/>
    <property type="match status" value="1"/>
</dbReference>
<dbReference type="SUPFAM" id="SSF55781">
    <property type="entry name" value="GAF domain-like"/>
    <property type="match status" value="1"/>
</dbReference>
<sequence length="530" mass="59177">MSPDRKMPGTEDTIGSLRQTLSAIVLPVEQTQRDRLVEIMDSELLSLTDLARELIRVPVAALHICRAAGETSKARDIDILTLEQACGLLGTQRLGNILKNMPTSDVADTPLPYRQLLSISEHAYQQAQGFFSHRMARLWHEMSLASLLFLSPCWVLIYHRPQLFEQWDARHLGNKTHDDAQDDSDGMFDSNFLLALAQQLAQDWWLPPWILQGYRSLGSSRRVMVKALHIARDASHPRDQQAALDQDKTLSRWLTQPANSPLLANGIALGAHHDWEARHTRRWQQLTALYLGSSVVEIQLTSHMNAVEIARFAAHAPGNIDLWQPAEALVWPEGSRRIRPATDVRAVAQANDVRGSRQSTLTANAAAWRQECRQLLATPSPFKSVLAILNSALQALNEGLGARQCWIALYNGKEQQLILSASAGFERQMVGMMLGPCRGNAWGNWLMKRRCHTILGHAASAPLPVPQKIRELTDNQAYHLLPLAPKGVLMGAVYVSFEQGNPLPEDRREPALTKTIDCLNRALVIFSAKH</sequence>
<gene>
    <name evidence="2" type="ORF">LCGC14_0233260</name>
</gene>
<reference evidence="2" key="1">
    <citation type="journal article" date="2015" name="Nature">
        <title>Complex archaea that bridge the gap between prokaryotes and eukaryotes.</title>
        <authorList>
            <person name="Spang A."/>
            <person name="Saw J.H."/>
            <person name="Jorgensen S.L."/>
            <person name="Zaremba-Niedzwiedzka K."/>
            <person name="Martijn J."/>
            <person name="Lind A.E."/>
            <person name="van Eijk R."/>
            <person name="Schleper C."/>
            <person name="Guy L."/>
            <person name="Ettema T.J."/>
        </authorList>
    </citation>
    <scope>NUCLEOTIDE SEQUENCE</scope>
</reference>
<protein>
    <recommendedName>
        <fullName evidence="1">HDOD domain-containing protein</fullName>
    </recommendedName>
</protein>
<dbReference type="AlphaFoldDB" id="A0A0F9XDV1"/>
<dbReference type="EMBL" id="LAZR01000114">
    <property type="protein sequence ID" value="KKN89948.1"/>
    <property type="molecule type" value="Genomic_DNA"/>
</dbReference>
<feature type="domain" description="HDOD" evidence="1">
    <location>
        <begin position="26"/>
        <end position="220"/>
    </location>
</feature>